<dbReference type="SUPFAM" id="SSF53187">
    <property type="entry name" value="Zn-dependent exopeptidases"/>
    <property type="match status" value="1"/>
</dbReference>
<dbReference type="RefSeq" id="WP_149568285.1">
    <property type="nucleotide sequence ID" value="NZ_CP035807.1"/>
</dbReference>
<dbReference type="EMBL" id="CP035807">
    <property type="protein sequence ID" value="QEN05044.1"/>
    <property type="molecule type" value="Genomic_DNA"/>
</dbReference>
<reference evidence="1 2" key="2">
    <citation type="submission" date="2019-09" db="EMBL/GenBank/DDBJ databases">
        <title>Complete Genome Sequence and Methylome Analysis of free living Spirochaetas.</title>
        <authorList>
            <person name="Leshcheva N."/>
            <person name="Mikheeva N."/>
        </authorList>
    </citation>
    <scope>NUCLEOTIDE SEQUENCE [LARGE SCALE GENOMIC DNA]</scope>
    <source>
        <strain evidence="1 2">P</strain>
    </source>
</reference>
<proteinExistence type="predicted"/>
<dbReference type="Gene3D" id="3.40.630.10">
    <property type="entry name" value="Zn peptidases"/>
    <property type="match status" value="1"/>
</dbReference>
<organism evidence="1 2">
    <name type="scientific">Thiospirochaeta perfilievii</name>
    <dbReference type="NCBI Taxonomy" id="252967"/>
    <lineage>
        <taxon>Bacteria</taxon>
        <taxon>Pseudomonadati</taxon>
        <taxon>Spirochaetota</taxon>
        <taxon>Spirochaetia</taxon>
        <taxon>Spirochaetales</taxon>
        <taxon>Spirochaetaceae</taxon>
        <taxon>Thiospirochaeta</taxon>
    </lineage>
</organism>
<dbReference type="AlphaFoldDB" id="A0A5C1QEA0"/>
<dbReference type="Proteomes" id="UP000323824">
    <property type="component" value="Chromosome"/>
</dbReference>
<evidence type="ECO:0000313" key="1">
    <source>
        <dbReference type="EMBL" id="QEN05044.1"/>
    </source>
</evidence>
<protein>
    <recommendedName>
        <fullName evidence="3">DUF2817 domain-containing protein</fullName>
    </recommendedName>
</protein>
<gene>
    <name evidence="1" type="ORF">EW093_10095</name>
</gene>
<reference evidence="1 2" key="1">
    <citation type="submission" date="2019-02" db="EMBL/GenBank/DDBJ databases">
        <authorList>
            <person name="Fomenkov A."/>
            <person name="Dubinina G."/>
            <person name="Grabovich M."/>
            <person name="Vincze T."/>
            <person name="Roberts R.J."/>
        </authorList>
    </citation>
    <scope>NUCLEOTIDE SEQUENCE [LARGE SCALE GENOMIC DNA]</scope>
    <source>
        <strain evidence="1 2">P</strain>
    </source>
</reference>
<accession>A0A5C1QEA0</accession>
<name>A0A5C1QEA0_9SPIO</name>
<sequence length="276" mass="31639">MKIKLLFILLSLSQLLFSQESLGLDSGKRDILLFNNGVDSNRALLIIAGIHGDERETVTVANFLKDTLNGNKTIYFIPSVNPTLYSKEVNRRGYLREQLDSRGYIKDGSDLTKFNKTLYYRIFYGNQNTYINGIDHYVDPNRDFINRVLPTTKVLIDLIDRLLERHSELIILSLHGYMSGGRVYPEYKITRGNNFIVESRPWEIAQLLGKGIGYKPEMMYSPAIPILDRFKGEFIAYTGKIDRVIALDIELDSDSKNNSQRVLNGINSLLNYLDKE</sequence>
<keyword evidence="2" id="KW-1185">Reference proteome</keyword>
<evidence type="ECO:0008006" key="3">
    <source>
        <dbReference type="Google" id="ProtNLM"/>
    </source>
</evidence>
<dbReference type="KEGG" id="sper:EW093_10095"/>
<evidence type="ECO:0000313" key="2">
    <source>
        <dbReference type="Proteomes" id="UP000323824"/>
    </source>
</evidence>